<evidence type="ECO:0000313" key="16">
    <source>
        <dbReference type="EMBL" id="AGQ49786.1"/>
    </source>
</evidence>
<keyword evidence="13 15" id="KW-0472">Membrane</keyword>
<dbReference type="GeneID" id="18129226"/>
<evidence type="ECO:0000256" key="9">
    <source>
        <dbReference type="ARBA" id="ARBA00022982"/>
    </source>
</evidence>
<dbReference type="PANTHER" id="PTHR11435">
    <property type="entry name" value="NADH UBIQUINONE OXIDOREDUCTASE SUBUNIT ND6"/>
    <property type="match status" value="1"/>
</dbReference>
<evidence type="ECO:0000256" key="12">
    <source>
        <dbReference type="ARBA" id="ARBA00023128"/>
    </source>
</evidence>
<evidence type="ECO:0000256" key="11">
    <source>
        <dbReference type="ARBA" id="ARBA00023027"/>
    </source>
</evidence>
<reference evidence="16" key="1">
    <citation type="submission" date="2013-04" db="EMBL/GenBank/DDBJ databases">
        <title>Complete mitochondrial genome of Ophiacantha linea (Echinodermata, Ophiuroidea, Ophiacanthidae).</title>
        <authorList>
            <person name="Park H.J."/>
            <person name="Ryu S.H."/>
            <person name="Hwang U.W."/>
        </authorList>
    </citation>
    <scope>NUCLEOTIDE SEQUENCE</scope>
</reference>
<evidence type="ECO:0000256" key="2">
    <source>
        <dbReference type="ARBA" id="ARBA00005698"/>
    </source>
</evidence>
<keyword evidence="10 15" id="KW-1133">Transmembrane helix</keyword>
<evidence type="ECO:0000256" key="14">
    <source>
        <dbReference type="ARBA" id="ARBA00049551"/>
    </source>
</evidence>
<dbReference type="Gene3D" id="1.20.120.1200">
    <property type="entry name" value="NADH-ubiquinone/plastoquinone oxidoreductase chain 6, subunit NuoJ"/>
    <property type="match status" value="1"/>
</dbReference>
<evidence type="ECO:0000256" key="8">
    <source>
        <dbReference type="ARBA" id="ARBA00022967"/>
    </source>
</evidence>
<evidence type="ECO:0000256" key="5">
    <source>
        <dbReference type="ARBA" id="ARBA00022448"/>
    </source>
</evidence>
<evidence type="ECO:0000256" key="13">
    <source>
        <dbReference type="ARBA" id="ARBA00023136"/>
    </source>
</evidence>
<organism evidence="16">
    <name type="scientific">Ophiacantha linea</name>
    <dbReference type="NCBI Taxonomy" id="1357420"/>
    <lineage>
        <taxon>Eukaryota</taxon>
        <taxon>Metazoa</taxon>
        <taxon>Echinodermata</taxon>
        <taxon>Eleutherozoa</taxon>
        <taxon>Asterozoa</taxon>
        <taxon>Ophiuroidea</taxon>
        <taxon>Myophiuroidea</taxon>
        <taxon>Metophiurida</taxon>
        <taxon>Ophintegrida</taxon>
        <taxon>Amphilepidida</taxon>
        <taxon>Ophiurina</taxon>
        <taxon>Ophiacanthidae</taxon>
        <taxon>Ophiacantha</taxon>
    </lineage>
</organism>
<evidence type="ECO:0000256" key="1">
    <source>
        <dbReference type="ARBA" id="ARBA00004225"/>
    </source>
</evidence>
<feature type="transmembrane region" description="Helical" evidence="15">
    <location>
        <begin position="47"/>
        <end position="71"/>
    </location>
</feature>
<evidence type="ECO:0000256" key="6">
    <source>
        <dbReference type="ARBA" id="ARBA00022660"/>
    </source>
</evidence>
<dbReference type="GO" id="GO:0031966">
    <property type="term" value="C:mitochondrial membrane"/>
    <property type="evidence" value="ECO:0007669"/>
    <property type="project" value="UniProtKB-SubCell"/>
</dbReference>
<evidence type="ECO:0000256" key="10">
    <source>
        <dbReference type="ARBA" id="ARBA00022989"/>
    </source>
</evidence>
<keyword evidence="6 15" id="KW-0679">Respiratory chain</keyword>
<comment type="catalytic activity">
    <reaction evidence="14 15">
        <text>a ubiquinone + NADH + 5 H(+)(in) = a ubiquinol + NAD(+) + 4 H(+)(out)</text>
        <dbReference type="Rhea" id="RHEA:29091"/>
        <dbReference type="Rhea" id="RHEA-COMP:9565"/>
        <dbReference type="Rhea" id="RHEA-COMP:9566"/>
        <dbReference type="ChEBI" id="CHEBI:15378"/>
        <dbReference type="ChEBI" id="CHEBI:16389"/>
        <dbReference type="ChEBI" id="CHEBI:17976"/>
        <dbReference type="ChEBI" id="CHEBI:57540"/>
        <dbReference type="ChEBI" id="CHEBI:57945"/>
        <dbReference type="EC" id="7.1.1.2"/>
    </reaction>
</comment>
<dbReference type="InterPro" id="IPR001457">
    <property type="entry name" value="NADH_UbQ/plastoQ_OxRdtase_su6"/>
</dbReference>
<dbReference type="RefSeq" id="YP_008994252.1">
    <property type="nucleotide sequence ID" value="NC_023254.1"/>
</dbReference>
<sequence length="159" mass="17558">MIELLFAFLILGGFVIFFSPSPYFGVFGILIQSISFSIIASLFGAPFFGLLIVLIYVGGLLVVFLFSTILSAERNPSSNVQELFLFGLGSCLLGFSFLFSKEVFFDSLDLNSLEVELHLGELFSSMSMVSIGAAWFLLMALMSVLCINFEHSNANLRYI</sequence>
<feature type="transmembrane region" description="Helical" evidence="15">
    <location>
        <begin position="83"/>
        <end position="105"/>
    </location>
</feature>
<dbReference type="InterPro" id="IPR050269">
    <property type="entry name" value="ComplexI_Subunit6"/>
</dbReference>
<gene>
    <name evidence="16" type="primary">ND6</name>
</gene>
<dbReference type="InterPro" id="IPR042106">
    <property type="entry name" value="Nuo/plastoQ_OxRdtase_6_NuoJ"/>
</dbReference>
<keyword evidence="5 15" id="KW-0813">Transport</keyword>
<evidence type="ECO:0000256" key="3">
    <source>
        <dbReference type="ARBA" id="ARBA00012944"/>
    </source>
</evidence>
<evidence type="ECO:0000256" key="4">
    <source>
        <dbReference type="ARBA" id="ARBA00021095"/>
    </source>
</evidence>
<comment type="subcellular location">
    <subcellularLocation>
        <location evidence="1 15">Mitochondrion membrane</location>
        <topology evidence="1 15">Multi-pass membrane protein</topology>
    </subcellularLocation>
</comment>
<proteinExistence type="inferred from homology"/>
<comment type="similarity">
    <text evidence="2 15">Belongs to the complex I subunit 6 family.</text>
</comment>
<keyword evidence="12 15" id="KW-0496">Mitochondrion</keyword>
<keyword evidence="11 15" id="KW-0520">NAD</keyword>
<evidence type="ECO:0000256" key="7">
    <source>
        <dbReference type="ARBA" id="ARBA00022692"/>
    </source>
</evidence>
<geneLocation type="mitochondrion" evidence="16"/>
<dbReference type="Pfam" id="PF00499">
    <property type="entry name" value="Oxidored_q3"/>
    <property type="match status" value="1"/>
</dbReference>
<dbReference type="EMBL" id="KC990833">
    <property type="protein sequence ID" value="AGQ49786.1"/>
    <property type="molecule type" value="Genomic_DNA"/>
</dbReference>
<keyword evidence="15" id="KW-0830">Ubiquinone</keyword>
<feature type="transmembrane region" description="Helical" evidence="15">
    <location>
        <begin position="125"/>
        <end position="149"/>
    </location>
</feature>
<dbReference type="CTD" id="4541"/>
<evidence type="ECO:0000256" key="15">
    <source>
        <dbReference type="RuleBase" id="RU004430"/>
    </source>
</evidence>
<keyword evidence="8 15" id="KW-1278">Translocase</keyword>
<keyword evidence="9 15" id="KW-0249">Electron transport</keyword>
<dbReference type="PANTHER" id="PTHR11435:SF1">
    <property type="entry name" value="NADH-UBIQUINONE OXIDOREDUCTASE CHAIN 6"/>
    <property type="match status" value="1"/>
</dbReference>
<dbReference type="EC" id="7.1.1.2" evidence="3 15"/>
<dbReference type="AlphaFoldDB" id="V9NJU4"/>
<dbReference type="GO" id="GO:0008137">
    <property type="term" value="F:NADH dehydrogenase (ubiquinone) activity"/>
    <property type="evidence" value="ECO:0007669"/>
    <property type="project" value="UniProtKB-UniRule"/>
</dbReference>
<comment type="function">
    <text evidence="15">Core subunit of the mitochondrial membrane respiratory chain NADH dehydrogenase (Complex I) which catalyzes electron transfer from NADH through the respiratory chain, using ubiquinone as an electron acceptor. Essential for the catalytic activity and assembly of complex I.</text>
</comment>
<accession>V9NJU4</accession>
<keyword evidence="7 15" id="KW-0812">Transmembrane</keyword>
<protein>
    <recommendedName>
        <fullName evidence="4 15">NADH-ubiquinone oxidoreductase chain 6</fullName>
        <ecNumber evidence="3 15">7.1.1.2</ecNumber>
    </recommendedName>
</protein>
<name>V9NJU4_9ECHI</name>